<dbReference type="GO" id="GO:0005777">
    <property type="term" value="C:peroxisome"/>
    <property type="evidence" value="ECO:0007669"/>
    <property type="project" value="TreeGrafter"/>
</dbReference>
<dbReference type="STRING" id="1611254.A0A2G5SBY3"/>
<keyword evidence="2" id="KW-1185">Reference proteome</keyword>
<dbReference type="GO" id="GO:0004364">
    <property type="term" value="F:glutathione transferase activity"/>
    <property type="evidence" value="ECO:0007669"/>
    <property type="project" value="TreeGrafter"/>
</dbReference>
<dbReference type="OrthoDB" id="5831763at2759"/>
<organism evidence="1 2">
    <name type="scientific">Caenorhabditis nigoni</name>
    <dbReference type="NCBI Taxonomy" id="1611254"/>
    <lineage>
        <taxon>Eukaryota</taxon>
        <taxon>Metazoa</taxon>
        <taxon>Ecdysozoa</taxon>
        <taxon>Nematoda</taxon>
        <taxon>Chromadorea</taxon>
        <taxon>Rhabditida</taxon>
        <taxon>Rhabditina</taxon>
        <taxon>Rhabditomorpha</taxon>
        <taxon>Rhabditoidea</taxon>
        <taxon>Rhabditidae</taxon>
        <taxon>Peloderinae</taxon>
        <taxon>Caenorhabditis</taxon>
    </lineage>
</organism>
<dbReference type="InterPro" id="IPR051924">
    <property type="entry name" value="GST_Kappa/NadH"/>
</dbReference>
<dbReference type="GO" id="GO:0004602">
    <property type="term" value="F:glutathione peroxidase activity"/>
    <property type="evidence" value="ECO:0007669"/>
    <property type="project" value="TreeGrafter"/>
</dbReference>
<dbReference type="PANTHER" id="PTHR42943">
    <property type="entry name" value="GLUTATHIONE S-TRANSFERASE KAPPA"/>
    <property type="match status" value="1"/>
</dbReference>
<dbReference type="AlphaFoldDB" id="A0A2G5SBY3"/>
<dbReference type="EMBL" id="PDUG01000023">
    <property type="protein sequence ID" value="PIC12406.1"/>
    <property type="molecule type" value="Genomic_DNA"/>
</dbReference>
<dbReference type="InterPro" id="IPR036249">
    <property type="entry name" value="Thioredoxin-like_sf"/>
</dbReference>
<dbReference type="PANTHER" id="PTHR42943:SF1">
    <property type="entry name" value="DSBA DOMAIN-CONTAINING PROTEIN"/>
    <property type="match status" value="1"/>
</dbReference>
<sequence>MAPLPRVKCYFDVVCPNSWITIQALTSHNSLFEHIDFEPVCDFKIGILHNAQIWNQRRQVHNSRLWKSKKVIEVPERSESAESLSDMGILQKIDERGKQLIECERVDAPVDWKKTYKSAISRGSVVPQLFLTSIRERYPDLYEPAIHHLGNRLWNKRLPVHYGCHMSTVSRELGIPFKNAEDIVARLSSPENRSILHNNCKTAVDFKLTEAPGLILTTDDGETIKVDTINDIFDDNIMISKLSSTSSGCVIEQKMSANRL</sequence>
<evidence type="ECO:0000313" key="1">
    <source>
        <dbReference type="EMBL" id="PIC12406.1"/>
    </source>
</evidence>
<protein>
    <recommendedName>
        <fullName evidence="3">DSBA-like thioredoxin domain-containing protein</fullName>
    </recommendedName>
</protein>
<proteinExistence type="predicted"/>
<dbReference type="SUPFAM" id="SSF52833">
    <property type="entry name" value="Thioredoxin-like"/>
    <property type="match status" value="1"/>
</dbReference>
<gene>
    <name evidence="1" type="primary">Cni-T07E3.3</name>
    <name evidence="1" type="ORF">B9Z55_028431</name>
</gene>
<evidence type="ECO:0008006" key="3">
    <source>
        <dbReference type="Google" id="ProtNLM"/>
    </source>
</evidence>
<comment type="caution">
    <text evidence="1">The sequence shown here is derived from an EMBL/GenBank/DDBJ whole genome shotgun (WGS) entry which is preliminary data.</text>
</comment>
<reference evidence="2" key="1">
    <citation type="submission" date="2017-10" db="EMBL/GenBank/DDBJ databases">
        <title>Rapid genome shrinkage in a self-fertile nematode reveals novel sperm competition proteins.</title>
        <authorList>
            <person name="Yin D."/>
            <person name="Schwarz E.M."/>
            <person name="Thomas C.G."/>
            <person name="Felde R.L."/>
            <person name="Korf I.F."/>
            <person name="Cutter A.D."/>
            <person name="Schartner C.M."/>
            <person name="Ralston E.J."/>
            <person name="Meyer B.J."/>
            <person name="Haag E.S."/>
        </authorList>
    </citation>
    <scope>NUCLEOTIDE SEQUENCE [LARGE SCALE GENOMIC DNA]</scope>
    <source>
        <strain evidence="2">JU1422</strain>
    </source>
</reference>
<dbReference type="Proteomes" id="UP000230233">
    <property type="component" value="Unassembled WGS sequence"/>
</dbReference>
<dbReference type="Gene3D" id="3.40.30.10">
    <property type="entry name" value="Glutaredoxin"/>
    <property type="match status" value="1"/>
</dbReference>
<accession>A0A2G5SBY3</accession>
<dbReference type="FunFam" id="3.40.30.10:FF:000591">
    <property type="entry name" value="Protein CBG18221"/>
    <property type="match status" value="1"/>
</dbReference>
<dbReference type="GO" id="GO:0005739">
    <property type="term" value="C:mitochondrion"/>
    <property type="evidence" value="ECO:0007669"/>
    <property type="project" value="TreeGrafter"/>
</dbReference>
<evidence type="ECO:0000313" key="2">
    <source>
        <dbReference type="Proteomes" id="UP000230233"/>
    </source>
</evidence>
<dbReference type="GO" id="GO:0006749">
    <property type="term" value="P:glutathione metabolic process"/>
    <property type="evidence" value="ECO:0007669"/>
    <property type="project" value="TreeGrafter"/>
</dbReference>
<name>A0A2G5SBY3_9PELO</name>